<dbReference type="SMART" id="SM00400">
    <property type="entry name" value="ZnF_CHCC"/>
    <property type="match status" value="1"/>
</dbReference>
<comment type="domain">
    <text evidence="12">Contains an N-terminal zinc-binding domain, a central core domain that contains the primase activity, and a C-terminal DnaB-binding domain.</text>
</comment>
<evidence type="ECO:0000256" key="8">
    <source>
        <dbReference type="ARBA" id="ARBA00022833"/>
    </source>
</evidence>
<dbReference type="InterPro" id="IPR013264">
    <property type="entry name" value="DNAG_N"/>
</dbReference>
<dbReference type="AlphaFoldDB" id="A0A2U1FAF7"/>
<keyword evidence="1 12" id="KW-0240">DNA-directed RNA polymerase</keyword>
<keyword evidence="15" id="KW-0175">Coiled coil</keyword>
<dbReference type="Pfam" id="PF08275">
    <property type="entry name" value="DNAG_N"/>
    <property type="match status" value="1"/>
</dbReference>
<evidence type="ECO:0000256" key="1">
    <source>
        <dbReference type="ARBA" id="ARBA00022478"/>
    </source>
</evidence>
<evidence type="ECO:0000256" key="15">
    <source>
        <dbReference type="SAM" id="Coils"/>
    </source>
</evidence>
<comment type="cofactor">
    <cofactor evidence="12 13 14">
        <name>Zn(2+)</name>
        <dbReference type="ChEBI" id="CHEBI:29105"/>
    </cofactor>
    <text evidence="12 13 14">Binds 1 zinc ion per monomer.</text>
</comment>
<feature type="zinc finger region" description="CHC2-type" evidence="12 14">
    <location>
        <begin position="37"/>
        <end position="61"/>
    </location>
</feature>
<reference evidence="18 19" key="1">
    <citation type="submission" date="2018-04" db="EMBL/GenBank/DDBJ databases">
        <title>Genomic Encyclopedia of Type Strains, Phase IV (KMG-IV): sequencing the most valuable type-strain genomes for metagenomic binning, comparative biology and taxonomic classification.</title>
        <authorList>
            <person name="Goeker M."/>
        </authorList>
    </citation>
    <scope>NUCLEOTIDE SEQUENCE [LARGE SCALE GENOMIC DNA]</scope>
    <source>
        <strain evidence="18 19">DSM 28520</strain>
    </source>
</reference>
<dbReference type="InterPro" id="IPR037068">
    <property type="entry name" value="DNA_primase_core_N_sf"/>
</dbReference>
<evidence type="ECO:0000256" key="9">
    <source>
        <dbReference type="ARBA" id="ARBA00022842"/>
    </source>
</evidence>
<evidence type="ECO:0000256" key="12">
    <source>
        <dbReference type="HAMAP-Rule" id="MF_00974"/>
    </source>
</evidence>
<dbReference type="Gene3D" id="3.40.1360.10">
    <property type="match status" value="1"/>
</dbReference>
<keyword evidence="8 12" id="KW-0862">Zinc</keyword>
<dbReference type="FunFam" id="3.40.1360.10:FF:000002">
    <property type="entry name" value="DNA primase"/>
    <property type="match status" value="1"/>
</dbReference>
<name>A0A2U1FAF7_9PORP</name>
<dbReference type="SUPFAM" id="SSF56731">
    <property type="entry name" value="DNA primase core"/>
    <property type="match status" value="1"/>
</dbReference>
<comment type="similarity">
    <text evidence="12 13">Belongs to the DnaG primase family.</text>
</comment>
<dbReference type="GO" id="GO:0006269">
    <property type="term" value="P:DNA replication, synthesis of primer"/>
    <property type="evidence" value="ECO:0007669"/>
    <property type="project" value="UniProtKB-UniRule"/>
</dbReference>
<evidence type="ECO:0000256" key="5">
    <source>
        <dbReference type="ARBA" id="ARBA00022705"/>
    </source>
</evidence>
<dbReference type="GO" id="GO:0003899">
    <property type="term" value="F:DNA-directed RNA polymerase activity"/>
    <property type="evidence" value="ECO:0007669"/>
    <property type="project" value="UniProtKB-UniRule"/>
</dbReference>
<dbReference type="InterPro" id="IPR002694">
    <property type="entry name" value="Znf_CHC2"/>
</dbReference>
<gene>
    <name evidence="12" type="primary">dnaG</name>
    <name evidence="18" type="ORF">C7382_11044</name>
</gene>
<keyword evidence="11 12" id="KW-0804">Transcription</keyword>
<evidence type="ECO:0000256" key="4">
    <source>
        <dbReference type="ARBA" id="ARBA00022695"/>
    </source>
</evidence>
<keyword evidence="4 12" id="KW-0548">Nucleotidyltransferase</keyword>
<dbReference type="InterPro" id="IPR050219">
    <property type="entry name" value="DnaG_primase"/>
</dbReference>
<keyword evidence="10 12" id="KW-0238">DNA-binding</keyword>
<organism evidence="18 19">
    <name type="scientific">Porphyromonas loveana</name>
    <dbReference type="NCBI Taxonomy" id="1884669"/>
    <lineage>
        <taxon>Bacteria</taxon>
        <taxon>Pseudomonadati</taxon>
        <taxon>Bacteroidota</taxon>
        <taxon>Bacteroidia</taxon>
        <taxon>Bacteroidales</taxon>
        <taxon>Porphyromonadaceae</taxon>
        <taxon>Porphyromonas</taxon>
    </lineage>
</organism>
<dbReference type="EMBL" id="QEKY01000010">
    <property type="protein sequence ID" value="PVZ09177.1"/>
    <property type="molecule type" value="Genomic_DNA"/>
</dbReference>
<evidence type="ECO:0000256" key="10">
    <source>
        <dbReference type="ARBA" id="ARBA00023125"/>
    </source>
</evidence>
<dbReference type="InterPro" id="IPR030846">
    <property type="entry name" value="DnaG_bac"/>
</dbReference>
<dbReference type="Gene3D" id="3.90.980.10">
    <property type="entry name" value="DNA primase, catalytic core, N-terminal domain"/>
    <property type="match status" value="1"/>
</dbReference>
<evidence type="ECO:0000256" key="13">
    <source>
        <dbReference type="PIRNR" id="PIRNR002811"/>
    </source>
</evidence>
<evidence type="ECO:0000256" key="16">
    <source>
        <dbReference type="SAM" id="MobiDB-lite"/>
    </source>
</evidence>
<dbReference type="OrthoDB" id="9803773at2"/>
<dbReference type="SMART" id="SM00493">
    <property type="entry name" value="TOPRIM"/>
    <property type="match status" value="1"/>
</dbReference>
<dbReference type="PROSITE" id="PS50880">
    <property type="entry name" value="TOPRIM"/>
    <property type="match status" value="1"/>
</dbReference>
<keyword evidence="7 12" id="KW-0863">Zinc-finger</keyword>
<dbReference type="GO" id="GO:0008270">
    <property type="term" value="F:zinc ion binding"/>
    <property type="evidence" value="ECO:0007669"/>
    <property type="project" value="UniProtKB-UniRule"/>
</dbReference>
<feature type="region of interest" description="Disordered" evidence="16">
    <location>
        <begin position="437"/>
        <end position="468"/>
    </location>
</feature>
<feature type="domain" description="Toprim" evidence="17">
    <location>
        <begin position="261"/>
        <end position="342"/>
    </location>
</feature>
<dbReference type="GO" id="GO:0000428">
    <property type="term" value="C:DNA-directed RNA polymerase complex"/>
    <property type="evidence" value="ECO:0007669"/>
    <property type="project" value="UniProtKB-KW"/>
</dbReference>
<evidence type="ECO:0000256" key="6">
    <source>
        <dbReference type="ARBA" id="ARBA00022723"/>
    </source>
</evidence>
<dbReference type="SUPFAM" id="SSF57783">
    <property type="entry name" value="Zinc beta-ribbon"/>
    <property type="match status" value="1"/>
</dbReference>
<dbReference type="PIRSF" id="PIRSF002811">
    <property type="entry name" value="DnaG"/>
    <property type="match status" value="1"/>
</dbReference>
<protein>
    <recommendedName>
        <fullName evidence="12 13">DNA primase</fullName>
        <ecNumber evidence="12">2.7.7.101</ecNumber>
    </recommendedName>
</protein>
<sequence length="689" mass="78044">MIDDLTRERILDAAKIEEVVSDYVSLRKRGVNYLGLCPFHSDRNPSFSVSPSKNLCKCFSCGEGGSPVHFIMKIEQLSYGDALRHLARKYGIEIQERELSDEEKKLKSDRESMFILNEFANEFFKNSLHNTIEGQTVALSYFRHRGIRPETMQKFQLGYAPEERSALSDEALRKGFKTEYLVGTGLSLQYEDSKGLHDRFRGRVIFPIQTVSGKVVGFGGRIMAKKDKVAKYVNSPESIIYSKSRELYGLFLAKKEIARKDKCFLVEGYTDVISMHQSGIENVVSSSGTALTLQQINQIHRFTSNITVLYDGDAAGIKAALRGINLLLEQGLHVKVVLLPDGEDPDSFARNHTAAEFEEYIEKHETDFIRFKTQLFLEDMMRDPIRRAQLITDIIGSIALIPDDITRRVYVQETCQTLSMDEQLLAREVQKMRLRGTSYSSVPTAPPSVTTPTPDTTPVNLPQSATGETGDRMVEVETPTSQPRQLSYPTIYEEELLRLIVTYGERKLATHHPAGSETETPHSTVALAYYVKADLSADGVDIGSDIFKQMLNEAAEQSASGDFTATKYFSNHPDMHVSHIAHELLTDHYTLSNIYRRSESNDPKEGQNTDKRGKDKYSDEELQMRVERELLTVKNAFVQTQLHKLKQELVQAERSGEIELQLEIMNELRDMNELKSELARRLGDRTVLP</sequence>
<comment type="subunit">
    <text evidence="12">Monomer. Interacts with DnaB.</text>
</comment>
<dbReference type="InterPro" id="IPR034151">
    <property type="entry name" value="TOPRIM_DnaG_bac"/>
</dbReference>
<dbReference type="EC" id="2.7.7.101" evidence="12"/>
<keyword evidence="5 12" id="KW-0235">DNA replication</keyword>
<dbReference type="GO" id="GO:0005737">
    <property type="term" value="C:cytoplasm"/>
    <property type="evidence" value="ECO:0007669"/>
    <property type="project" value="TreeGrafter"/>
</dbReference>
<dbReference type="FunFam" id="3.90.580.10:FF:000001">
    <property type="entry name" value="DNA primase"/>
    <property type="match status" value="1"/>
</dbReference>
<keyword evidence="9" id="KW-0460">Magnesium</keyword>
<accession>A0A2U1FAF7</accession>
<dbReference type="PANTHER" id="PTHR30313:SF2">
    <property type="entry name" value="DNA PRIMASE"/>
    <property type="match status" value="1"/>
</dbReference>
<dbReference type="InterPro" id="IPR006171">
    <property type="entry name" value="TOPRIM_dom"/>
</dbReference>
<dbReference type="GO" id="GO:0003677">
    <property type="term" value="F:DNA binding"/>
    <property type="evidence" value="ECO:0007669"/>
    <property type="project" value="UniProtKB-KW"/>
</dbReference>
<feature type="region of interest" description="Disordered" evidence="16">
    <location>
        <begin position="595"/>
        <end position="620"/>
    </location>
</feature>
<dbReference type="NCBIfam" id="TIGR01391">
    <property type="entry name" value="dnaG"/>
    <property type="match status" value="1"/>
</dbReference>
<dbReference type="InterPro" id="IPR006295">
    <property type="entry name" value="DNA_primase_DnaG"/>
</dbReference>
<dbReference type="HAMAP" id="MF_00974">
    <property type="entry name" value="DNA_primase_DnaG"/>
    <property type="match status" value="1"/>
</dbReference>
<evidence type="ECO:0000313" key="19">
    <source>
        <dbReference type="Proteomes" id="UP000245462"/>
    </source>
</evidence>
<dbReference type="RefSeq" id="WP_116679549.1">
    <property type="nucleotide sequence ID" value="NZ_JBHACE010000090.1"/>
</dbReference>
<dbReference type="InterPro" id="IPR036977">
    <property type="entry name" value="DNA_primase_Znf_CHC2"/>
</dbReference>
<feature type="coiled-coil region" evidence="15">
    <location>
        <begin position="635"/>
        <end position="677"/>
    </location>
</feature>
<dbReference type="Pfam" id="PF10410">
    <property type="entry name" value="DnaB_bind"/>
    <property type="match status" value="1"/>
</dbReference>
<dbReference type="CDD" id="cd03364">
    <property type="entry name" value="TOPRIM_DnaG_primases"/>
    <property type="match status" value="1"/>
</dbReference>
<comment type="caution">
    <text evidence="18">The sequence shown here is derived from an EMBL/GenBank/DDBJ whole genome shotgun (WGS) entry which is preliminary data.</text>
</comment>
<keyword evidence="6 12" id="KW-0479">Metal-binding</keyword>
<feature type="compositionally biased region" description="Low complexity" evidence="16">
    <location>
        <begin position="437"/>
        <end position="459"/>
    </location>
</feature>
<evidence type="ECO:0000256" key="11">
    <source>
        <dbReference type="ARBA" id="ARBA00023163"/>
    </source>
</evidence>
<dbReference type="PANTHER" id="PTHR30313">
    <property type="entry name" value="DNA PRIMASE"/>
    <property type="match status" value="1"/>
</dbReference>
<comment type="catalytic activity">
    <reaction evidence="12">
        <text>ssDNA + n NTP = ssDNA/pppN(pN)n-1 hybrid + (n-1) diphosphate.</text>
        <dbReference type="EC" id="2.7.7.101"/>
    </reaction>
</comment>
<evidence type="ECO:0000256" key="2">
    <source>
        <dbReference type="ARBA" id="ARBA00022515"/>
    </source>
</evidence>
<keyword evidence="3 12" id="KW-0808">Transferase</keyword>
<evidence type="ECO:0000259" key="17">
    <source>
        <dbReference type="PROSITE" id="PS50880"/>
    </source>
</evidence>
<evidence type="ECO:0000256" key="7">
    <source>
        <dbReference type="ARBA" id="ARBA00022771"/>
    </source>
</evidence>
<evidence type="ECO:0000256" key="3">
    <source>
        <dbReference type="ARBA" id="ARBA00022679"/>
    </source>
</evidence>
<comment type="function">
    <text evidence="12 13">RNA polymerase that catalyzes the synthesis of short RNA molecules used as primers for DNA polymerase during DNA replication.</text>
</comment>
<evidence type="ECO:0000313" key="18">
    <source>
        <dbReference type="EMBL" id="PVZ09177.1"/>
    </source>
</evidence>
<dbReference type="Gene3D" id="3.90.580.10">
    <property type="entry name" value="Zinc finger, CHC2-type domain"/>
    <property type="match status" value="1"/>
</dbReference>
<dbReference type="GO" id="GO:1990077">
    <property type="term" value="C:primosome complex"/>
    <property type="evidence" value="ECO:0007669"/>
    <property type="project" value="UniProtKB-KW"/>
</dbReference>
<keyword evidence="19" id="KW-1185">Reference proteome</keyword>
<dbReference type="InterPro" id="IPR019475">
    <property type="entry name" value="DNA_primase_DnaB-bd"/>
</dbReference>
<evidence type="ECO:0000256" key="14">
    <source>
        <dbReference type="PIRSR" id="PIRSR002811-1"/>
    </source>
</evidence>
<proteinExistence type="inferred from homology"/>
<dbReference type="Pfam" id="PF13155">
    <property type="entry name" value="Toprim_2"/>
    <property type="match status" value="1"/>
</dbReference>
<dbReference type="GeneID" id="94551016"/>
<dbReference type="Proteomes" id="UP000245462">
    <property type="component" value="Unassembled WGS sequence"/>
</dbReference>
<feature type="compositionally biased region" description="Basic and acidic residues" evidence="16">
    <location>
        <begin position="596"/>
        <end position="620"/>
    </location>
</feature>
<dbReference type="Pfam" id="PF01807">
    <property type="entry name" value="Zn_ribbon_DnaG"/>
    <property type="match status" value="1"/>
</dbReference>
<keyword evidence="2 12" id="KW-0639">Primosome</keyword>